<dbReference type="Proteomes" id="UP000194457">
    <property type="component" value="Chromosome"/>
</dbReference>
<keyword evidence="2" id="KW-1185">Reference proteome</keyword>
<dbReference type="RefSeq" id="WP_086899208.1">
    <property type="nucleotide sequence ID" value="NZ_CP021358.1"/>
</dbReference>
<protein>
    <submittedName>
        <fullName evidence="1">Exopolysaccharide biosynthesis protein exod</fullName>
    </submittedName>
</protein>
<name>A0A240ULN7_9GAMM</name>
<dbReference type="PANTHER" id="PTHR41795">
    <property type="entry name" value="EXOPOLYSACCHARIDE SYNTHESIS PROTEIN"/>
    <property type="match status" value="1"/>
</dbReference>
<dbReference type="InterPro" id="IPR010331">
    <property type="entry name" value="ExoD"/>
</dbReference>
<sequence>MTQTTRLSELMTSLDDEHEGNDVSINDILKTFESRGFGPLLVIPSLLALVCPVPGIPTACGLFMALIAIQQVFGRAHPWLPKRLRQVSIGGDRFHRLVVRIKPWAGRFEYLFKPRLLFMDTNAARRVVAVLVTLLSLSMAPLELLPFAAALPSGMLLLIALGMIARDGLVMLTGLVLAVAGVASFLFFL</sequence>
<accession>A0A240ULN7</accession>
<reference evidence="1 2" key="1">
    <citation type="submission" date="2017-05" db="EMBL/GenBank/DDBJ databases">
        <authorList>
            <person name="Song R."/>
            <person name="Chenine A.L."/>
            <person name="Ruprecht R.M."/>
        </authorList>
    </citation>
    <scope>NUCLEOTIDE SEQUENCE [LARGE SCALE GENOMIC DNA]</scope>
    <source>
        <strain evidence="1">SW32</strain>
    </source>
</reference>
<dbReference type="PANTHER" id="PTHR41795:SF1">
    <property type="entry name" value="EXOPOLYSACCHARIDE SYNTHESIS PROTEIN"/>
    <property type="match status" value="1"/>
</dbReference>
<dbReference type="PIRSF" id="PIRSF033239">
    <property type="entry name" value="ExoD"/>
    <property type="match status" value="1"/>
</dbReference>
<evidence type="ECO:0000313" key="2">
    <source>
        <dbReference type="Proteomes" id="UP000194457"/>
    </source>
</evidence>
<dbReference type="Pfam" id="PF06055">
    <property type="entry name" value="ExoD"/>
    <property type="match status" value="1"/>
</dbReference>
<dbReference type="AlphaFoldDB" id="A0A240ULN7"/>
<dbReference type="EMBL" id="CP021358">
    <property type="protein sequence ID" value="ART61952.1"/>
    <property type="molecule type" value="Genomic_DNA"/>
</dbReference>
<dbReference type="KEGG" id="kma:B9H00_01765"/>
<proteinExistence type="predicted"/>
<organism evidence="1 2">
    <name type="scientific">Kushneria marisflavi</name>
    <dbReference type="NCBI Taxonomy" id="157779"/>
    <lineage>
        <taxon>Bacteria</taxon>
        <taxon>Pseudomonadati</taxon>
        <taxon>Pseudomonadota</taxon>
        <taxon>Gammaproteobacteria</taxon>
        <taxon>Oceanospirillales</taxon>
        <taxon>Halomonadaceae</taxon>
        <taxon>Kushneria</taxon>
    </lineage>
</organism>
<dbReference type="OrthoDB" id="8635607at2"/>
<gene>
    <name evidence="1" type="ORF">B9H00_01765</name>
</gene>
<evidence type="ECO:0000313" key="1">
    <source>
        <dbReference type="EMBL" id="ART61952.1"/>
    </source>
</evidence>